<protein>
    <recommendedName>
        <fullName evidence="1">SpoVT-AbrB domain-containing protein</fullName>
    </recommendedName>
</protein>
<dbReference type="EMBL" id="MHFR01000047">
    <property type="protein sequence ID" value="OGW96866.1"/>
    <property type="molecule type" value="Genomic_DNA"/>
</dbReference>
<evidence type="ECO:0000313" key="3">
    <source>
        <dbReference type="Proteomes" id="UP000178187"/>
    </source>
</evidence>
<proteinExistence type="predicted"/>
<evidence type="ECO:0000259" key="1">
    <source>
        <dbReference type="SMART" id="SM00966"/>
    </source>
</evidence>
<sequence length="121" mass="14369">MWFDCAHFYKKNVKNICKFTIYMVKFMMKRGETMLAKVTRGNQITIPKEVIKQANLRDSSPYVEVSYSHGVILLKPVMVEERISSEQYEKFQKWALENKEDDLQYKTLDEGISHLKKRAKK</sequence>
<feature type="domain" description="SpoVT-AbrB" evidence="1">
    <location>
        <begin position="36"/>
        <end position="82"/>
    </location>
</feature>
<dbReference type="InterPro" id="IPR037914">
    <property type="entry name" value="SpoVT-AbrB_sf"/>
</dbReference>
<organism evidence="2 3">
    <name type="scientific">Candidatus Danuiimicrobium aquiferis</name>
    <dbReference type="NCBI Taxonomy" id="1801832"/>
    <lineage>
        <taxon>Bacteria</taxon>
        <taxon>Pseudomonadati</taxon>
        <taxon>Candidatus Omnitrophota</taxon>
        <taxon>Candidatus Danuiimicrobium</taxon>
    </lineage>
</organism>
<comment type="caution">
    <text evidence="2">The sequence shown here is derived from an EMBL/GenBank/DDBJ whole genome shotgun (WGS) entry which is preliminary data.</text>
</comment>
<dbReference type="AlphaFoldDB" id="A0A1G1KV97"/>
<dbReference type="Proteomes" id="UP000178187">
    <property type="component" value="Unassembled WGS sequence"/>
</dbReference>
<gene>
    <name evidence="2" type="ORF">A3G33_00340</name>
</gene>
<name>A0A1G1KV97_9BACT</name>
<reference evidence="2 3" key="1">
    <citation type="journal article" date="2016" name="Nat. Commun.">
        <title>Thousands of microbial genomes shed light on interconnected biogeochemical processes in an aquifer system.</title>
        <authorList>
            <person name="Anantharaman K."/>
            <person name="Brown C.T."/>
            <person name="Hug L.A."/>
            <person name="Sharon I."/>
            <person name="Castelle C.J."/>
            <person name="Probst A.J."/>
            <person name="Thomas B.C."/>
            <person name="Singh A."/>
            <person name="Wilkins M.J."/>
            <person name="Karaoz U."/>
            <person name="Brodie E.L."/>
            <person name="Williams K.H."/>
            <person name="Hubbard S.S."/>
            <person name="Banfield J.F."/>
        </authorList>
    </citation>
    <scope>NUCLEOTIDE SEQUENCE [LARGE SCALE GENOMIC DNA]</scope>
</reference>
<accession>A0A1G1KV97</accession>
<dbReference type="SMART" id="SM00966">
    <property type="entry name" value="SpoVT_AbrB"/>
    <property type="match status" value="1"/>
</dbReference>
<dbReference type="SUPFAM" id="SSF89447">
    <property type="entry name" value="AbrB/MazE/MraZ-like"/>
    <property type="match status" value="1"/>
</dbReference>
<evidence type="ECO:0000313" key="2">
    <source>
        <dbReference type="EMBL" id="OGW96866.1"/>
    </source>
</evidence>
<dbReference type="Gene3D" id="2.10.260.10">
    <property type="match status" value="1"/>
</dbReference>
<dbReference type="GO" id="GO:0003677">
    <property type="term" value="F:DNA binding"/>
    <property type="evidence" value="ECO:0007669"/>
    <property type="project" value="InterPro"/>
</dbReference>
<dbReference type="InterPro" id="IPR007159">
    <property type="entry name" value="SpoVT-AbrB_dom"/>
</dbReference>